<keyword evidence="7" id="KW-1185">Reference proteome</keyword>
<dbReference type="InterPro" id="IPR045164">
    <property type="entry name" value="RBM41/RNPC3"/>
</dbReference>
<proteinExistence type="predicted"/>
<sequence length="427" mass="46508">MADSQEGGPPLNSQAEATLQQLLDRQLSTTGRLELVDFKEATESMRCIGHASGGVASLTEFQEHAEKQRQADEKAWALRDLLQSKGLSDSEIKNHIQKIGGAEASSSPVGASDKSISKRKRYGAHPRYMQGEEAEQQQLMDLCQVSDSGAEKSHQKHGHVPGPSSFISRRTNAVSGEPMIMGGRKALFNLDRGELFKGTTPQERARLSEEDGPRSVNDVFANPAPPVLDMYTYLEQRRQGSFLLNVGPSLLEGSEPLASDCLPQHDSEGETGRSGATATTVTEVPEEVIKANRMPEGEIRGLPGGKFANYTSGSPTNTVYIKNLAADVTEPDLIGIFGRFETYGRPKLIYRLMQRGRMKGQAFVTFADVETATKALKLVHGYILKAKPMVIEFARGVKPPLSASEEGGEPAPARSRRRKATNDKRAS</sequence>
<dbReference type="Gramene" id="Pp3c25_8310V3.1">
    <property type="protein sequence ID" value="Pp3c25_8310V3.1"/>
    <property type="gene ID" value="Pp3c25_8310"/>
</dbReference>
<evidence type="ECO:0000256" key="2">
    <source>
        <dbReference type="PROSITE-ProRule" id="PRU00176"/>
    </source>
</evidence>
<dbReference type="AlphaFoldDB" id="A9S5W6"/>
<dbReference type="EnsemblPlants" id="Pp3c25_8310V3.1">
    <property type="protein sequence ID" value="Pp3c25_8310V3.1"/>
    <property type="gene ID" value="Pp3c25_8310"/>
</dbReference>
<feature type="region of interest" description="Disordered" evidence="3">
    <location>
        <begin position="98"/>
        <end position="118"/>
    </location>
</feature>
<evidence type="ECO:0000313" key="7">
    <source>
        <dbReference type="Proteomes" id="UP000006727"/>
    </source>
</evidence>
<dbReference type="InterPro" id="IPR000504">
    <property type="entry name" value="RRM_dom"/>
</dbReference>
<evidence type="ECO:0000259" key="4">
    <source>
        <dbReference type="PROSITE" id="PS50102"/>
    </source>
</evidence>
<dbReference type="EnsemblPlants" id="Pp3c25_8310V3.2">
    <property type="protein sequence ID" value="Pp3c25_8310V3.2"/>
    <property type="gene ID" value="Pp3c25_8310"/>
</dbReference>
<dbReference type="eggNOG" id="ENOG502RIV3">
    <property type="taxonomic scope" value="Eukaryota"/>
</dbReference>
<dbReference type="InterPro" id="IPR012677">
    <property type="entry name" value="Nucleotide-bd_a/b_plait_sf"/>
</dbReference>
<evidence type="ECO:0000256" key="3">
    <source>
        <dbReference type="SAM" id="MobiDB-lite"/>
    </source>
</evidence>
<dbReference type="PANTHER" id="PTHR16105:SF0">
    <property type="entry name" value="RNA-BINDING REGION-CONTAINING PROTEIN 3"/>
    <property type="match status" value="1"/>
</dbReference>
<dbReference type="CDD" id="cd12239">
    <property type="entry name" value="RRM2_RBM40_like"/>
    <property type="match status" value="1"/>
</dbReference>
<dbReference type="HOGENOM" id="CLU_054957_0_0_1"/>
<dbReference type="RefSeq" id="XP_024365074.1">
    <property type="nucleotide sequence ID" value="XM_024509306.2"/>
</dbReference>
<protein>
    <recommendedName>
        <fullName evidence="4">RRM domain-containing protein</fullName>
    </recommendedName>
</protein>
<dbReference type="PANTHER" id="PTHR16105">
    <property type="entry name" value="RNA-BINDING REGION-CONTAINING PROTEIN 3"/>
    <property type="match status" value="1"/>
</dbReference>
<feature type="compositionally biased region" description="Basic and acidic residues" evidence="3">
    <location>
        <begin position="203"/>
        <end position="213"/>
    </location>
</feature>
<dbReference type="GO" id="GO:0097157">
    <property type="term" value="F:pre-mRNA intronic binding"/>
    <property type="evidence" value="ECO:0000318"/>
    <property type="project" value="GO_Central"/>
</dbReference>
<accession>A9S5W6</accession>
<keyword evidence="1 2" id="KW-0694">RNA-binding</keyword>
<reference evidence="5 7" key="1">
    <citation type="journal article" date="2008" name="Science">
        <title>The Physcomitrella genome reveals evolutionary insights into the conquest of land by plants.</title>
        <authorList>
            <person name="Rensing S."/>
            <person name="Lang D."/>
            <person name="Zimmer A."/>
            <person name="Terry A."/>
            <person name="Salamov A."/>
            <person name="Shapiro H."/>
            <person name="Nishiyama T."/>
            <person name="Perroud P.-F."/>
            <person name="Lindquist E."/>
            <person name="Kamisugi Y."/>
            <person name="Tanahashi T."/>
            <person name="Sakakibara K."/>
            <person name="Fujita T."/>
            <person name="Oishi K."/>
            <person name="Shin-I T."/>
            <person name="Kuroki Y."/>
            <person name="Toyoda A."/>
            <person name="Suzuki Y."/>
            <person name="Hashimoto A."/>
            <person name="Yamaguchi K."/>
            <person name="Sugano A."/>
            <person name="Kohara Y."/>
            <person name="Fujiyama A."/>
            <person name="Anterola A."/>
            <person name="Aoki S."/>
            <person name="Ashton N."/>
            <person name="Barbazuk W.B."/>
            <person name="Barker E."/>
            <person name="Bennetzen J."/>
            <person name="Bezanilla M."/>
            <person name="Blankenship R."/>
            <person name="Cho S.H."/>
            <person name="Dutcher S."/>
            <person name="Estelle M."/>
            <person name="Fawcett J.A."/>
            <person name="Gundlach H."/>
            <person name="Hanada K."/>
            <person name="Heyl A."/>
            <person name="Hicks K.A."/>
            <person name="Hugh J."/>
            <person name="Lohr M."/>
            <person name="Mayer K."/>
            <person name="Melkozernov A."/>
            <person name="Murata T."/>
            <person name="Nelson D."/>
            <person name="Pils B."/>
            <person name="Prigge M."/>
            <person name="Reiss B."/>
            <person name="Renner T."/>
            <person name="Rombauts S."/>
            <person name="Rushton P."/>
            <person name="Sanderfoot A."/>
            <person name="Schween G."/>
            <person name="Shiu S.-H."/>
            <person name="Stueber K."/>
            <person name="Theodoulou F.L."/>
            <person name="Tu H."/>
            <person name="Van de Peer Y."/>
            <person name="Verrier P.J."/>
            <person name="Waters E."/>
            <person name="Wood A."/>
            <person name="Yang L."/>
            <person name="Cove D."/>
            <person name="Cuming A."/>
            <person name="Hasebe M."/>
            <person name="Lucas S."/>
            <person name="Mishler D.B."/>
            <person name="Reski R."/>
            <person name="Grigoriev I."/>
            <person name="Quatrano R.S."/>
            <person name="Boore J.L."/>
        </authorList>
    </citation>
    <scope>NUCLEOTIDE SEQUENCE [LARGE SCALE GENOMIC DNA]</scope>
    <source>
        <strain evidence="6 7">cv. Gransden 2004</strain>
    </source>
</reference>
<reference evidence="6" key="3">
    <citation type="submission" date="2020-12" db="UniProtKB">
        <authorList>
            <consortium name="EnsemblPlants"/>
        </authorList>
    </citation>
    <scope>IDENTIFICATION</scope>
</reference>
<dbReference type="InterPro" id="IPR035979">
    <property type="entry name" value="RBD_domain_sf"/>
</dbReference>
<dbReference type="OrthoDB" id="277802at2759"/>
<feature type="domain" description="RRM" evidence="4">
    <location>
        <begin position="317"/>
        <end position="396"/>
    </location>
</feature>
<dbReference type="EMBL" id="ABEU02000025">
    <property type="protein sequence ID" value="PNR27593.1"/>
    <property type="molecule type" value="Genomic_DNA"/>
</dbReference>
<feature type="region of interest" description="Disordered" evidence="3">
    <location>
        <begin position="148"/>
        <end position="167"/>
    </location>
</feature>
<dbReference type="EnsemblPlants" id="Pp3c25_8310V3.3">
    <property type="protein sequence ID" value="Pp3c25_8310V3.3"/>
    <property type="gene ID" value="Pp3c25_8310"/>
</dbReference>
<dbReference type="GO" id="GO:0005689">
    <property type="term" value="C:U12-type spliceosomal complex"/>
    <property type="evidence" value="ECO:0000318"/>
    <property type="project" value="GO_Central"/>
</dbReference>
<feature type="region of interest" description="Disordered" evidence="3">
    <location>
        <begin position="400"/>
        <end position="427"/>
    </location>
</feature>
<feature type="region of interest" description="Disordered" evidence="3">
    <location>
        <begin position="199"/>
        <end position="220"/>
    </location>
</feature>
<dbReference type="KEGG" id="ppp:112277220"/>
<dbReference type="Gramene" id="Pp3c25_8310V3.2">
    <property type="protein sequence ID" value="Pp3c25_8310V3.2"/>
    <property type="gene ID" value="Pp3c25_8310"/>
</dbReference>
<dbReference type="Pfam" id="PF00076">
    <property type="entry name" value="RRM_1"/>
    <property type="match status" value="1"/>
</dbReference>
<dbReference type="Gramene" id="Pp3c25_8310V3.3">
    <property type="protein sequence ID" value="Pp3c25_8310V3.3"/>
    <property type="gene ID" value="Pp3c25_8310"/>
</dbReference>
<reference evidence="5 7" key="2">
    <citation type="journal article" date="2018" name="Plant J.">
        <title>The Physcomitrella patens chromosome-scale assembly reveals moss genome structure and evolution.</title>
        <authorList>
            <person name="Lang D."/>
            <person name="Ullrich K.K."/>
            <person name="Murat F."/>
            <person name="Fuchs J."/>
            <person name="Jenkins J."/>
            <person name="Haas F.B."/>
            <person name="Piednoel M."/>
            <person name="Gundlach H."/>
            <person name="Van Bel M."/>
            <person name="Meyberg R."/>
            <person name="Vives C."/>
            <person name="Morata J."/>
            <person name="Symeonidi A."/>
            <person name="Hiss M."/>
            <person name="Muchero W."/>
            <person name="Kamisugi Y."/>
            <person name="Saleh O."/>
            <person name="Blanc G."/>
            <person name="Decker E.L."/>
            <person name="van Gessel N."/>
            <person name="Grimwood J."/>
            <person name="Hayes R.D."/>
            <person name="Graham S.W."/>
            <person name="Gunter L.E."/>
            <person name="McDaniel S.F."/>
            <person name="Hoernstein S.N.W."/>
            <person name="Larsson A."/>
            <person name="Li F.W."/>
            <person name="Perroud P.F."/>
            <person name="Phillips J."/>
            <person name="Ranjan P."/>
            <person name="Rokshar D.S."/>
            <person name="Rothfels C.J."/>
            <person name="Schneider L."/>
            <person name="Shu S."/>
            <person name="Stevenson D.W."/>
            <person name="Thummler F."/>
            <person name="Tillich M."/>
            <person name="Villarreal Aguilar J.C."/>
            <person name="Widiez T."/>
            <person name="Wong G.K."/>
            <person name="Wymore A."/>
            <person name="Zhang Y."/>
            <person name="Zimmer A.D."/>
            <person name="Quatrano R.S."/>
            <person name="Mayer K.F.X."/>
            <person name="Goodstein D."/>
            <person name="Casacuberta J.M."/>
            <person name="Vandepoele K."/>
            <person name="Reski R."/>
            <person name="Cuming A.C."/>
            <person name="Tuskan G.A."/>
            <person name="Maumus F."/>
            <person name="Salse J."/>
            <person name="Schmutz J."/>
            <person name="Rensing S.A."/>
        </authorList>
    </citation>
    <scope>NUCLEOTIDE SEQUENCE [LARGE SCALE GENOMIC DNA]</scope>
    <source>
        <strain evidence="6 7">cv. Gransden 2004</strain>
    </source>
</reference>
<organism evidence="5">
    <name type="scientific">Physcomitrium patens</name>
    <name type="common">Spreading-leaved earth moss</name>
    <name type="synonym">Physcomitrella patens</name>
    <dbReference type="NCBI Taxonomy" id="3218"/>
    <lineage>
        <taxon>Eukaryota</taxon>
        <taxon>Viridiplantae</taxon>
        <taxon>Streptophyta</taxon>
        <taxon>Embryophyta</taxon>
        <taxon>Bryophyta</taxon>
        <taxon>Bryophytina</taxon>
        <taxon>Bryopsida</taxon>
        <taxon>Funariidae</taxon>
        <taxon>Funariales</taxon>
        <taxon>Funariaceae</taxon>
        <taxon>Physcomitrium</taxon>
    </lineage>
</organism>
<dbReference type="PROSITE" id="PS50102">
    <property type="entry name" value="RRM"/>
    <property type="match status" value="1"/>
</dbReference>
<evidence type="ECO:0000256" key="1">
    <source>
        <dbReference type="ARBA" id="ARBA00022884"/>
    </source>
</evidence>
<dbReference type="SUPFAM" id="SSF54928">
    <property type="entry name" value="RNA-binding domain, RBD"/>
    <property type="match status" value="1"/>
</dbReference>
<dbReference type="SMART" id="SM00360">
    <property type="entry name" value="RRM"/>
    <property type="match status" value="1"/>
</dbReference>
<evidence type="ECO:0000313" key="5">
    <source>
        <dbReference type="EMBL" id="PNR27593.1"/>
    </source>
</evidence>
<dbReference type="GeneID" id="112277220"/>
<dbReference type="GO" id="GO:0000398">
    <property type="term" value="P:mRNA splicing, via spliceosome"/>
    <property type="evidence" value="ECO:0000318"/>
    <property type="project" value="GO_Central"/>
</dbReference>
<dbReference type="PaxDb" id="3218-PP1S50_167V6.1"/>
<dbReference type="STRING" id="3218.A9S5W6"/>
<gene>
    <name evidence="6" type="primary">LOC112277220</name>
    <name evidence="5" type="ORF">PHYPA_029745</name>
</gene>
<dbReference type="OMA" id="QECAHER"/>
<evidence type="ECO:0000313" key="6">
    <source>
        <dbReference type="EnsemblPlants" id="Pp3c25_8310V3.1"/>
    </source>
</evidence>
<dbReference type="GO" id="GO:0030626">
    <property type="term" value="F:U12 snRNA binding"/>
    <property type="evidence" value="ECO:0000318"/>
    <property type="project" value="GO_Central"/>
</dbReference>
<name>A9S5W6_PHYPA</name>
<dbReference type="Gene3D" id="3.30.70.330">
    <property type="match status" value="1"/>
</dbReference>
<dbReference type="Proteomes" id="UP000006727">
    <property type="component" value="Chromosome 25"/>
</dbReference>